<organism evidence="2 3">
    <name type="scientific">Coprinopsis marcescibilis</name>
    <name type="common">Agaric fungus</name>
    <name type="synonym">Psathyrella marcescibilis</name>
    <dbReference type="NCBI Taxonomy" id="230819"/>
    <lineage>
        <taxon>Eukaryota</taxon>
        <taxon>Fungi</taxon>
        <taxon>Dikarya</taxon>
        <taxon>Basidiomycota</taxon>
        <taxon>Agaricomycotina</taxon>
        <taxon>Agaricomycetes</taxon>
        <taxon>Agaricomycetidae</taxon>
        <taxon>Agaricales</taxon>
        <taxon>Agaricineae</taxon>
        <taxon>Psathyrellaceae</taxon>
        <taxon>Coprinopsis</taxon>
    </lineage>
</organism>
<feature type="region of interest" description="Disordered" evidence="1">
    <location>
        <begin position="299"/>
        <end position="370"/>
    </location>
</feature>
<evidence type="ECO:0000313" key="2">
    <source>
        <dbReference type="EMBL" id="TFK20187.1"/>
    </source>
</evidence>
<reference evidence="2 3" key="1">
    <citation type="journal article" date="2019" name="Nat. Ecol. Evol.">
        <title>Megaphylogeny resolves global patterns of mushroom evolution.</title>
        <authorList>
            <person name="Varga T."/>
            <person name="Krizsan K."/>
            <person name="Foldi C."/>
            <person name="Dima B."/>
            <person name="Sanchez-Garcia M."/>
            <person name="Sanchez-Ramirez S."/>
            <person name="Szollosi G.J."/>
            <person name="Szarkandi J.G."/>
            <person name="Papp V."/>
            <person name="Albert L."/>
            <person name="Andreopoulos W."/>
            <person name="Angelini C."/>
            <person name="Antonin V."/>
            <person name="Barry K.W."/>
            <person name="Bougher N.L."/>
            <person name="Buchanan P."/>
            <person name="Buyck B."/>
            <person name="Bense V."/>
            <person name="Catcheside P."/>
            <person name="Chovatia M."/>
            <person name="Cooper J."/>
            <person name="Damon W."/>
            <person name="Desjardin D."/>
            <person name="Finy P."/>
            <person name="Geml J."/>
            <person name="Haridas S."/>
            <person name="Hughes K."/>
            <person name="Justo A."/>
            <person name="Karasinski D."/>
            <person name="Kautmanova I."/>
            <person name="Kiss B."/>
            <person name="Kocsube S."/>
            <person name="Kotiranta H."/>
            <person name="LaButti K.M."/>
            <person name="Lechner B.E."/>
            <person name="Liimatainen K."/>
            <person name="Lipzen A."/>
            <person name="Lukacs Z."/>
            <person name="Mihaltcheva S."/>
            <person name="Morgado L.N."/>
            <person name="Niskanen T."/>
            <person name="Noordeloos M.E."/>
            <person name="Ohm R.A."/>
            <person name="Ortiz-Santana B."/>
            <person name="Ovrebo C."/>
            <person name="Racz N."/>
            <person name="Riley R."/>
            <person name="Savchenko A."/>
            <person name="Shiryaev A."/>
            <person name="Soop K."/>
            <person name="Spirin V."/>
            <person name="Szebenyi C."/>
            <person name="Tomsovsky M."/>
            <person name="Tulloss R.E."/>
            <person name="Uehling J."/>
            <person name="Grigoriev I.V."/>
            <person name="Vagvolgyi C."/>
            <person name="Papp T."/>
            <person name="Martin F.M."/>
            <person name="Miettinen O."/>
            <person name="Hibbett D.S."/>
            <person name="Nagy L.G."/>
        </authorList>
    </citation>
    <scope>NUCLEOTIDE SEQUENCE [LARGE SCALE GENOMIC DNA]</scope>
    <source>
        <strain evidence="2 3">CBS 121175</strain>
    </source>
</reference>
<sequence length="448" mass="50380">MSADQAYGDYQLAKTRRRKFKYNATLCYAYSTRYNFRRLESLTHAIWNLASDDLMDDISPDYTIVVPQLTVTSSEATNNASADDSIETTSPKGMAYRTPDFTGVFLAPKLREMLDCPPTFEVLPLEDRLEDLTANDYDACIPAGYRKCAPSDLYSGIVNWNALKMRAFATLWHAELKRPPSRRYLYPSFFFSKLEYHLNVAIASSDEQARIIFESEPKTQTLISIAAIGEWWAFSLRTCDASNAFEVKDAAFLDHDCTPPSAPAVQLELIHDIPSDTLPIIPRHLERTASNVLAAHPNIPQTLAVPEPATGRRSPRLASSSSTQPIPPQHSERTPSNDLAARPNISHSLTVPDPATGRRSPRPASRPKKIRWLRNRNMDDQAQFVFKLRDALPEANAWSKIVLFGTPASNQRFYLIHELLKREAERLVEVYVENPELGKDAARAPSSN</sequence>
<dbReference type="OrthoDB" id="3068231at2759"/>
<dbReference type="AlphaFoldDB" id="A0A5C3KJT8"/>
<feature type="compositionally biased region" description="Basic residues" evidence="1">
    <location>
        <begin position="359"/>
        <end position="370"/>
    </location>
</feature>
<dbReference type="Proteomes" id="UP000307440">
    <property type="component" value="Unassembled WGS sequence"/>
</dbReference>
<evidence type="ECO:0000313" key="3">
    <source>
        <dbReference type="Proteomes" id="UP000307440"/>
    </source>
</evidence>
<dbReference type="EMBL" id="ML210309">
    <property type="protein sequence ID" value="TFK20187.1"/>
    <property type="molecule type" value="Genomic_DNA"/>
</dbReference>
<evidence type="ECO:0000256" key="1">
    <source>
        <dbReference type="SAM" id="MobiDB-lite"/>
    </source>
</evidence>
<name>A0A5C3KJT8_COPMA</name>
<gene>
    <name evidence="2" type="ORF">FA15DRAFT_600138</name>
</gene>
<keyword evidence="3" id="KW-1185">Reference proteome</keyword>
<protein>
    <submittedName>
        <fullName evidence="2">Uncharacterized protein</fullName>
    </submittedName>
</protein>
<proteinExistence type="predicted"/>
<accession>A0A5C3KJT8</accession>